<comment type="caution">
    <text evidence="1">The sequence shown here is derived from an EMBL/GenBank/DDBJ whole genome shotgun (WGS) entry which is preliminary data.</text>
</comment>
<accession>A0A3D9HZV1</accession>
<evidence type="ECO:0000313" key="1">
    <source>
        <dbReference type="EMBL" id="RED54446.1"/>
    </source>
</evidence>
<proteinExistence type="predicted"/>
<sequence length="187" mass="21896">MELTFLVDTCGTCVAQLRDELLPLEELATTWKFPYDIHFVFRVLPDSYARKTFRRFDSKDHALYLDISIVYEQYLCMSKNEQREALGAFIYRYLSESIAKYKKHADRVDQDRLLVQLKKWMTENDWLDGKIGKAKELLAQNAGLYEVSQQLRMPLDEIEYILLRMNGHEPKDIHPDNMLAGKTGGPQ</sequence>
<keyword evidence="2" id="KW-1185">Reference proteome</keyword>
<evidence type="ECO:0000313" key="2">
    <source>
        <dbReference type="Proteomes" id="UP000256977"/>
    </source>
</evidence>
<gene>
    <name evidence="1" type="ORF">DFP98_14911</name>
</gene>
<dbReference type="RefSeq" id="WP_116065473.1">
    <property type="nucleotide sequence ID" value="NZ_QRDZ01000049.1"/>
</dbReference>
<name>A0A3D9HZV1_9BACL</name>
<dbReference type="EMBL" id="QRDZ01000049">
    <property type="protein sequence ID" value="RED54446.1"/>
    <property type="molecule type" value="Genomic_DNA"/>
</dbReference>
<protein>
    <submittedName>
        <fullName evidence="1">Uncharacterized protein</fullName>
    </submittedName>
</protein>
<dbReference type="AlphaFoldDB" id="A0A3D9HZV1"/>
<organism evidence="1 2">
    <name type="scientific">Cohnella phaseoli</name>
    <dbReference type="NCBI Taxonomy" id="456490"/>
    <lineage>
        <taxon>Bacteria</taxon>
        <taxon>Bacillati</taxon>
        <taxon>Bacillota</taxon>
        <taxon>Bacilli</taxon>
        <taxon>Bacillales</taxon>
        <taxon>Paenibacillaceae</taxon>
        <taxon>Cohnella</taxon>
    </lineage>
</organism>
<dbReference type="Proteomes" id="UP000256977">
    <property type="component" value="Unassembled WGS sequence"/>
</dbReference>
<reference evidence="1 2" key="1">
    <citation type="submission" date="2018-07" db="EMBL/GenBank/DDBJ databases">
        <title>Genomic Encyclopedia of Type Strains, Phase III (KMG-III): the genomes of soil and plant-associated and newly described type strains.</title>
        <authorList>
            <person name="Whitman W."/>
        </authorList>
    </citation>
    <scope>NUCLEOTIDE SEQUENCE [LARGE SCALE GENOMIC DNA]</scope>
    <source>
        <strain evidence="1 2">CECT 7287</strain>
    </source>
</reference>
<dbReference type="OrthoDB" id="6966152at2"/>